<evidence type="ECO:0000313" key="2">
    <source>
        <dbReference type="Proteomes" id="UP000233551"/>
    </source>
</evidence>
<proteinExistence type="predicted"/>
<comment type="caution">
    <text evidence="1">The sequence shown here is derived from an EMBL/GenBank/DDBJ whole genome shotgun (WGS) entry which is preliminary data.</text>
</comment>
<name>A0A2I0KHQ6_PUNGR</name>
<protein>
    <submittedName>
        <fullName evidence="1">Uncharacterized protein</fullName>
    </submittedName>
</protein>
<dbReference type="AlphaFoldDB" id="A0A2I0KHQ6"/>
<keyword evidence="2" id="KW-1185">Reference proteome</keyword>
<gene>
    <name evidence="1" type="ORF">CRG98_011587</name>
</gene>
<organism evidence="1 2">
    <name type="scientific">Punica granatum</name>
    <name type="common">Pomegranate</name>
    <dbReference type="NCBI Taxonomy" id="22663"/>
    <lineage>
        <taxon>Eukaryota</taxon>
        <taxon>Viridiplantae</taxon>
        <taxon>Streptophyta</taxon>
        <taxon>Embryophyta</taxon>
        <taxon>Tracheophyta</taxon>
        <taxon>Spermatophyta</taxon>
        <taxon>Magnoliopsida</taxon>
        <taxon>eudicotyledons</taxon>
        <taxon>Gunneridae</taxon>
        <taxon>Pentapetalae</taxon>
        <taxon>rosids</taxon>
        <taxon>malvids</taxon>
        <taxon>Myrtales</taxon>
        <taxon>Lythraceae</taxon>
        <taxon>Punica</taxon>
    </lineage>
</organism>
<sequence length="61" mass="6660">METLCFAVDPHKYQTRQCFTAPPHHCRPAFSGTVNSGSSHVASGVWGTYACRPKILDSIPP</sequence>
<evidence type="ECO:0000313" key="1">
    <source>
        <dbReference type="EMBL" id="PKI67991.1"/>
    </source>
</evidence>
<accession>A0A2I0KHQ6</accession>
<reference evidence="1 2" key="1">
    <citation type="submission" date="2017-11" db="EMBL/GenBank/DDBJ databases">
        <title>De-novo sequencing of pomegranate (Punica granatum L.) genome.</title>
        <authorList>
            <person name="Akparov Z."/>
            <person name="Amiraslanov A."/>
            <person name="Hajiyeva S."/>
            <person name="Abbasov M."/>
            <person name="Kaur K."/>
            <person name="Hamwieh A."/>
            <person name="Solovyev V."/>
            <person name="Salamov A."/>
            <person name="Braich B."/>
            <person name="Kosarev P."/>
            <person name="Mahmoud A."/>
            <person name="Hajiyev E."/>
            <person name="Babayeva S."/>
            <person name="Izzatullayeva V."/>
            <person name="Mammadov A."/>
            <person name="Mammadov A."/>
            <person name="Sharifova S."/>
            <person name="Ojaghi J."/>
            <person name="Eynullazada K."/>
            <person name="Bayramov B."/>
            <person name="Abdulazimova A."/>
            <person name="Shahmuradov I."/>
        </authorList>
    </citation>
    <scope>NUCLEOTIDE SEQUENCE [LARGE SCALE GENOMIC DNA]</scope>
    <source>
        <strain evidence="2">cv. AG2017</strain>
        <tissue evidence="1">Leaf</tissue>
    </source>
</reference>
<dbReference type="EMBL" id="PGOL01000571">
    <property type="protein sequence ID" value="PKI67991.1"/>
    <property type="molecule type" value="Genomic_DNA"/>
</dbReference>
<dbReference type="Proteomes" id="UP000233551">
    <property type="component" value="Unassembled WGS sequence"/>
</dbReference>